<feature type="compositionally biased region" description="Acidic residues" evidence="8">
    <location>
        <begin position="734"/>
        <end position="751"/>
    </location>
</feature>
<comment type="similarity">
    <text evidence="3">Belongs to the NEMF family.</text>
</comment>
<dbReference type="InterPro" id="IPR021846">
    <property type="entry name" value="NFACT-C"/>
</dbReference>
<evidence type="ECO:0000256" key="2">
    <source>
        <dbReference type="ARBA" id="ARBA00004496"/>
    </source>
</evidence>
<dbReference type="InterPro" id="IPR008532">
    <property type="entry name" value="NFACT_RNA-bd"/>
</dbReference>
<dbReference type="GO" id="GO:1990116">
    <property type="term" value="P:ribosome-associated ubiquitin-dependent protein catabolic process"/>
    <property type="evidence" value="ECO:0007669"/>
    <property type="project" value="TreeGrafter"/>
</dbReference>
<dbReference type="PANTHER" id="PTHR15239">
    <property type="entry name" value="NUCLEAR EXPORT MEDIATOR FACTOR NEMF"/>
    <property type="match status" value="1"/>
</dbReference>
<evidence type="ECO:0000256" key="6">
    <source>
        <dbReference type="ARBA" id="ARBA00023242"/>
    </source>
</evidence>
<protein>
    <submittedName>
        <fullName evidence="9">Uncharacterized protein</fullName>
    </submittedName>
</protein>
<dbReference type="GO" id="GO:0072344">
    <property type="term" value="P:rescue of stalled ribosome"/>
    <property type="evidence" value="ECO:0007669"/>
    <property type="project" value="TreeGrafter"/>
</dbReference>
<sequence>MKTRFNTFDIICVVTELQKLIGMRVNNIYDIDNKTYLIRLQSSEGKQVLLLESGNRIHSTNFEWPKNVAPSGFSMKLRKHLKNKRLERLSQLGVDRILDLQFGTSEAAYHVILELYDRGNIVLTDHEMTILYVLRPHTEGEKVRFAVREKYPQNRAREEEQVSRERVLEILQKAKPGDQLKKVLLSNLGKQFSEAIIEFTWRSFLEFGPALLEHVLLKQGLVNSVKIGKTFDIHNDIDKVITAISEAESIFKTAQSQPFKVVFNAGIQRRSITFRFQGYIVQKKEERPATDTKDVEDFYSNQEFHPMLFQQHSSMPFKEFDSFCVAVDEFFSSLESQKLELKAVQQERDAMKKLENVRKDHSQRLIGLEKVQEVDKQKGELITRNQELVDSAILSIQMLLGQQISWADIDEVVTEAQAKGDPAALIIKKLKLEINNISVFLTDPYAESADSDASDQENQNADKIPSMIVDVDLDLTAFANARRYYDQKRSAAKKQQKTMESHTKALKSAEKKTKQTLKDVQTITNINKLRKGYWFEKFYWFISSENYLVIAGRDQQQNELIVKRYMKPTDAYVHADIHGASSVIIKNPTGLAVPPKTLNEAGTMAICYSVAWEAKVVTNAYWVWGEQVSKTAPTGEYLSTGSFMVRGKKNFLPPSHLVLGLSFLFRLEDGCIEKHVGERKVITQEADDLSTIESESGKDDDVEVPILDESDEDEMNKEEQAEGSDSKEPADGILSEDDENKDEPSDSEDESNFPATHIKIQHFGGTRQIVTEPVFKRNEKNDDENVIYLGDDKPIILNPSMSKGRSRGSSESSYKDHKKSEKKNAEQQQPQIKRGQKSKLKKIKEKYKDQDEEERQLRMDILQSSGTHKETKKSKKGGKDQYSKNTKKEPRMPRPQEPKEANDLEDDEPVVQADVEIINAFTGIPAEDDELLFAIPVIAPYNTLSSYKFKVKLTPGISKKGKASKTAVSMFMKDKATTPREKDLLKAVKDEQLVRNIPGKVKLSAPKLQTLKK</sequence>
<keyword evidence="5 7" id="KW-0175">Coiled coil</keyword>
<keyword evidence="6" id="KW-0539">Nucleus</keyword>
<feature type="compositionally biased region" description="Basic residues" evidence="8">
    <location>
        <begin position="834"/>
        <end position="845"/>
    </location>
</feature>
<dbReference type="Gene3D" id="2.30.310.10">
    <property type="entry name" value="ibrinogen binding protein from staphylococcus aureus domain"/>
    <property type="match status" value="1"/>
</dbReference>
<dbReference type="PANTHER" id="PTHR15239:SF6">
    <property type="entry name" value="RIBOSOME QUALITY CONTROL COMPLEX SUBUNIT NEMF"/>
    <property type="match status" value="1"/>
</dbReference>
<evidence type="ECO:0000256" key="1">
    <source>
        <dbReference type="ARBA" id="ARBA00004123"/>
    </source>
</evidence>
<dbReference type="GO" id="GO:0000049">
    <property type="term" value="F:tRNA binding"/>
    <property type="evidence" value="ECO:0007669"/>
    <property type="project" value="TreeGrafter"/>
</dbReference>
<feature type="coiled-coil region" evidence="7">
    <location>
        <begin position="334"/>
        <end position="371"/>
    </location>
</feature>
<dbReference type="OrthoDB" id="207084at2759"/>
<feature type="non-terminal residue" evidence="9">
    <location>
        <position position="1"/>
    </location>
</feature>
<evidence type="ECO:0000313" key="9">
    <source>
        <dbReference type="EMBL" id="ENN78148.1"/>
    </source>
</evidence>
<dbReference type="GO" id="GO:1990112">
    <property type="term" value="C:RQC complex"/>
    <property type="evidence" value="ECO:0007669"/>
    <property type="project" value="TreeGrafter"/>
</dbReference>
<proteinExistence type="inferred from homology"/>
<keyword evidence="4" id="KW-0963">Cytoplasm</keyword>
<feature type="compositionally biased region" description="Basic and acidic residues" evidence="8">
    <location>
        <begin position="877"/>
        <end position="902"/>
    </location>
</feature>
<evidence type="ECO:0000256" key="7">
    <source>
        <dbReference type="SAM" id="Coils"/>
    </source>
</evidence>
<comment type="subcellular location">
    <subcellularLocation>
        <location evidence="2">Cytoplasm</location>
    </subcellularLocation>
    <subcellularLocation>
        <location evidence="1">Nucleus</location>
    </subcellularLocation>
</comment>
<dbReference type="InterPro" id="IPR051608">
    <property type="entry name" value="RQC_Subunit_NEMF"/>
</dbReference>
<evidence type="ECO:0000256" key="5">
    <source>
        <dbReference type="ARBA" id="ARBA00023054"/>
    </source>
</evidence>
<dbReference type="Pfam" id="PF11923">
    <property type="entry name" value="NFACT-C"/>
    <property type="match status" value="1"/>
</dbReference>
<feature type="compositionally biased region" description="Basic and acidic residues" evidence="8">
    <location>
        <begin position="813"/>
        <end position="825"/>
    </location>
</feature>
<dbReference type="GO" id="GO:0005737">
    <property type="term" value="C:cytoplasm"/>
    <property type="evidence" value="ECO:0007669"/>
    <property type="project" value="UniProtKB-SubCell"/>
</dbReference>
<dbReference type="OMA" id="MFLEFFA"/>
<dbReference type="Pfam" id="PF05670">
    <property type="entry name" value="NFACT-R_1"/>
    <property type="match status" value="1"/>
</dbReference>
<feature type="compositionally biased region" description="Acidic residues" evidence="8">
    <location>
        <begin position="698"/>
        <end position="716"/>
    </location>
</feature>
<reference evidence="9" key="1">
    <citation type="journal article" date="2013" name="Genome Biol.">
        <title>Draft genome of the mountain pine beetle, Dendroctonus ponderosae Hopkins, a major forest pest.</title>
        <authorList>
            <person name="Keeling C.I."/>
            <person name="Yuen M.M."/>
            <person name="Liao N.Y."/>
            <person name="Docking T.R."/>
            <person name="Chan S.K."/>
            <person name="Taylor G.A."/>
            <person name="Palmquist D.L."/>
            <person name="Jackman S.D."/>
            <person name="Nguyen A."/>
            <person name="Li M."/>
            <person name="Henderson H."/>
            <person name="Janes J.K."/>
            <person name="Zhao Y."/>
            <person name="Pandoh P."/>
            <person name="Moore R."/>
            <person name="Sperling F.A."/>
            <person name="Huber D.P."/>
            <person name="Birol I."/>
            <person name="Jones S.J."/>
            <person name="Bohlmann J."/>
        </authorList>
    </citation>
    <scope>NUCLEOTIDE SEQUENCE</scope>
</reference>
<evidence type="ECO:0000256" key="4">
    <source>
        <dbReference type="ARBA" id="ARBA00022490"/>
    </source>
</evidence>
<gene>
    <name evidence="9" type="ORF">YQE_05302</name>
</gene>
<feature type="compositionally biased region" description="Basic and acidic residues" evidence="8">
    <location>
        <begin position="717"/>
        <end position="730"/>
    </location>
</feature>
<dbReference type="HOGENOM" id="CLU_003612_1_0_1"/>
<feature type="compositionally biased region" description="Low complexity" evidence="8">
    <location>
        <begin position="800"/>
        <end position="812"/>
    </location>
</feature>
<dbReference type="EMBL" id="KB740923">
    <property type="protein sequence ID" value="ENN78148.1"/>
    <property type="molecule type" value="Genomic_DNA"/>
</dbReference>
<dbReference type="FunFam" id="2.30.310.10:FF:000001">
    <property type="entry name" value="Nuclear export mediator factor Nemf"/>
    <property type="match status" value="1"/>
</dbReference>
<evidence type="ECO:0000256" key="8">
    <source>
        <dbReference type="SAM" id="MobiDB-lite"/>
    </source>
</evidence>
<feature type="region of interest" description="Disordered" evidence="8">
    <location>
        <begin position="687"/>
        <end position="909"/>
    </location>
</feature>
<dbReference type="Pfam" id="PF05833">
    <property type="entry name" value="NFACT_N"/>
    <property type="match status" value="1"/>
</dbReference>
<dbReference type="GO" id="GO:0043023">
    <property type="term" value="F:ribosomal large subunit binding"/>
    <property type="evidence" value="ECO:0007669"/>
    <property type="project" value="TreeGrafter"/>
</dbReference>
<organism evidence="9">
    <name type="scientific">Dendroctonus ponderosae</name>
    <name type="common">Mountain pine beetle</name>
    <dbReference type="NCBI Taxonomy" id="77166"/>
    <lineage>
        <taxon>Eukaryota</taxon>
        <taxon>Metazoa</taxon>
        <taxon>Ecdysozoa</taxon>
        <taxon>Arthropoda</taxon>
        <taxon>Hexapoda</taxon>
        <taxon>Insecta</taxon>
        <taxon>Pterygota</taxon>
        <taxon>Neoptera</taxon>
        <taxon>Endopterygota</taxon>
        <taxon>Coleoptera</taxon>
        <taxon>Polyphaga</taxon>
        <taxon>Cucujiformia</taxon>
        <taxon>Curculionidae</taxon>
        <taxon>Scolytinae</taxon>
        <taxon>Dendroctonus</taxon>
    </lineage>
</organism>
<dbReference type="GO" id="GO:0005634">
    <property type="term" value="C:nucleus"/>
    <property type="evidence" value="ECO:0007669"/>
    <property type="project" value="UniProtKB-SubCell"/>
</dbReference>
<dbReference type="AlphaFoldDB" id="N6TJU6"/>
<name>N6TJU6_DENPD</name>
<accession>N6TJU6</accession>
<evidence type="ECO:0000256" key="3">
    <source>
        <dbReference type="ARBA" id="ARBA00008318"/>
    </source>
</evidence>